<feature type="region of interest" description="Disordered" evidence="1">
    <location>
        <begin position="522"/>
        <end position="541"/>
    </location>
</feature>
<name>A0A3G6J5V9_9CORY</name>
<protein>
    <recommendedName>
        <fullName evidence="2">DUF4185 domain-containing protein</fullName>
    </recommendedName>
</protein>
<proteinExistence type="predicted"/>
<organism evidence="3 4">
    <name type="scientific">Corynebacterium choanae</name>
    <dbReference type="NCBI Taxonomy" id="1862358"/>
    <lineage>
        <taxon>Bacteria</taxon>
        <taxon>Bacillati</taxon>
        <taxon>Actinomycetota</taxon>
        <taxon>Actinomycetes</taxon>
        <taxon>Mycobacteriales</taxon>
        <taxon>Corynebacteriaceae</taxon>
        <taxon>Corynebacterium</taxon>
    </lineage>
</organism>
<dbReference type="EMBL" id="CP033896">
    <property type="protein sequence ID" value="AZA13447.1"/>
    <property type="molecule type" value="Genomic_DNA"/>
</dbReference>
<dbReference type="InterPro" id="IPR025442">
    <property type="entry name" value="DUF4185"/>
</dbReference>
<keyword evidence="4" id="KW-1185">Reference proteome</keyword>
<evidence type="ECO:0000313" key="3">
    <source>
        <dbReference type="EMBL" id="AZA13447.1"/>
    </source>
</evidence>
<reference evidence="3 4" key="1">
    <citation type="submission" date="2018-11" db="EMBL/GenBank/DDBJ databases">
        <authorList>
            <person name="Kleinhagauer T."/>
            <person name="Glaeser S.P."/>
            <person name="Spergser J."/>
            <person name="Ruckert C."/>
            <person name="Kaempfer P."/>
            <person name="Busse H.-J."/>
        </authorList>
    </citation>
    <scope>NUCLEOTIDE SEQUENCE [LARGE SCALE GENOMIC DNA]</scope>
    <source>
        <strain evidence="3 4">200CH</strain>
    </source>
</reference>
<gene>
    <name evidence="3" type="ORF">CCHOA_05210</name>
</gene>
<dbReference type="Proteomes" id="UP000269019">
    <property type="component" value="Chromosome"/>
</dbReference>
<dbReference type="RefSeq" id="WP_123927550.1">
    <property type="nucleotide sequence ID" value="NZ_CP033896.1"/>
</dbReference>
<dbReference type="OrthoDB" id="284233at2"/>
<dbReference type="KEGG" id="ccho:CCHOA_05210"/>
<evidence type="ECO:0000259" key="2">
    <source>
        <dbReference type="Pfam" id="PF13810"/>
    </source>
</evidence>
<dbReference type="Pfam" id="PF13810">
    <property type="entry name" value="DUF4185"/>
    <property type="match status" value="1"/>
</dbReference>
<evidence type="ECO:0000256" key="1">
    <source>
        <dbReference type="SAM" id="MobiDB-lite"/>
    </source>
</evidence>
<evidence type="ECO:0000313" key="4">
    <source>
        <dbReference type="Proteomes" id="UP000269019"/>
    </source>
</evidence>
<accession>A0A3G6J5V9</accession>
<sequence length="541" mass="57864">MDFTAPQILSRGQGVVPYRRPRVLLVAAISAIASFTAPGLSPVAGAFGCEGYEQTRIAYHGTSSEKLSSQSSTPQGVLATLFGSAGSSVLSAEVGSADLVPASASQRDSGETSSSFAPPWLTDAPGKLPVLAGHTQAIGLVTGPGSPGRTDTRFGVGGTDLGIVLDDGRGGYYLIFGDTTNCGGLAQWRSNVALHSNDTVYADGVYVDSALTANGWASQGFATEFIPSLKLDGKERTTIPTGAIRIGDTYYVDYMSVREWGTPGNWDTNYAATVKSTDMTHWTVVDSSVRRNAITAVSHPGLGWFDAYRPGDNRTQMTAFVLGDGRGESEDGYVYRFSTPAGRSGAAYLSRIPADDFPDEQRFSWWDGQRWLEPDEDHDVAVTPALAAPVLPAPVSEVSVSFNEYLGQWIALYNGLQIATADRLEGPWSRPTTVISAATIPDLYGTYVLPGSDGKYLYYVATTWSNYNAMVMRTDLSQLRLNSPAGSRSLPPAVTPLPHDTDGDGVVVTGFYDYRTGDTPPFIPVEEDAAPQAIRPEEELR</sequence>
<dbReference type="AlphaFoldDB" id="A0A3G6J5V9"/>
<feature type="domain" description="DUF4185" evidence="2">
    <location>
        <begin position="146"/>
        <end position="473"/>
    </location>
</feature>